<evidence type="ECO:0000256" key="1">
    <source>
        <dbReference type="ARBA" id="ARBA00004651"/>
    </source>
</evidence>
<evidence type="ECO:0000313" key="9">
    <source>
        <dbReference type="EMBL" id="GIJ56986.1"/>
    </source>
</evidence>
<proteinExistence type="inferred from homology"/>
<keyword evidence="10" id="KW-1185">Reference proteome</keyword>
<evidence type="ECO:0000256" key="4">
    <source>
        <dbReference type="ARBA" id="ARBA00022692"/>
    </source>
</evidence>
<dbReference type="Proteomes" id="UP000612585">
    <property type="component" value="Unassembled WGS sequence"/>
</dbReference>
<feature type="transmembrane region" description="Helical" evidence="7">
    <location>
        <begin position="116"/>
        <end position="137"/>
    </location>
</feature>
<gene>
    <name evidence="9" type="ORF">Vau01_045020</name>
</gene>
<keyword evidence="2 7" id="KW-0813">Transport</keyword>
<comment type="similarity">
    <text evidence="7">Belongs to the binding-protein-dependent transport system permease family.</text>
</comment>
<feature type="transmembrane region" description="Helical" evidence="7">
    <location>
        <begin position="81"/>
        <end position="104"/>
    </location>
</feature>
<accession>A0A8J3Z3T1</accession>
<comment type="subcellular location">
    <subcellularLocation>
        <location evidence="1 7">Cell membrane</location>
        <topology evidence="1 7">Multi-pass membrane protein</topology>
    </subcellularLocation>
</comment>
<keyword evidence="6 7" id="KW-0472">Membrane</keyword>
<dbReference type="GO" id="GO:0005886">
    <property type="term" value="C:plasma membrane"/>
    <property type="evidence" value="ECO:0007669"/>
    <property type="project" value="UniProtKB-SubCell"/>
</dbReference>
<evidence type="ECO:0000256" key="3">
    <source>
        <dbReference type="ARBA" id="ARBA00022475"/>
    </source>
</evidence>
<keyword evidence="4 7" id="KW-0812">Transmembrane</keyword>
<name>A0A8J3Z3T1_9ACTN</name>
<evidence type="ECO:0000256" key="2">
    <source>
        <dbReference type="ARBA" id="ARBA00022448"/>
    </source>
</evidence>
<feature type="transmembrane region" description="Helical" evidence="7">
    <location>
        <begin position="20"/>
        <end position="42"/>
    </location>
</feature>
<evidence type="ECO:0000313" key="10">
    <source>
        <dbReference type="Proteomes" id="UP000612585"/>
    </source>
</evidence>
<dbReference type="SUPFAM" id="SSF161098">
    <property type="entry name" value="MetI-like"/>
    <property type="match status" value="1"/>
</dbReference>
<dbReference type="Pfam" id="PF00528">
    <property type="entry name" value="BPD_transp_1"/>
    <property type="match status" value="1"/>
</dbReference>
<dbReference type="AlphaFoldDB" id="A0A8J3Z3T1"/>
<feature type="transmembrane region" description="Helical" evidence="7">
    <location>
        <begin position="163"/>
        <end position="186"/>
    </location>
</feature>
<keyword evidence="3" id="KW-1003">Cell membrane</keyword>
<protein>
    <submittedName>
        <fullName evidence="9">Bicyclomycin resistance protein</fullName>
    </submittedName>
</protein>
<dbReference type="PANTHER" id="PTHR30193:SF41">
    <property type="entry name" value="DIACETYLCHITOBIOSE UPTAKE SYSTEM PERMEASE PROTEIN NGCF"/>
    <property type="match status" value="1"/>
</dbReference>
<evidence type="ECO:0000256" key="7">
    <source>
        <dbReference type="RuleBase" id="RU363032"/>
    </source>
</evidence>
<organism evidence="9 10">
    <name type="scientific">Virgisporangium aurantiacum</name>
    <dbReference type="NCBI Taxonomy" id="175570"/>
    <lineage>
        <taxon>Bacteria</taxon>
        <taxon>Bacillati</taxon>
        <taxon>Actinomycetota</taxon>
        <taxon>Actinomycetes</taxon>
        <taxon>Micromonosporales</taxon>
        <taxon>Micromonosporaceae</taxon>
        <taxon>Virgisporangium</taxon>
    </lineage>
</organism>
<evidence type="ECO:0000256" key="5">
    <source>
        <dbReference type="ARBA" id="ARBA00022989"/>
    </source>
</evidence>
<keyword evidence="5 7" id="KW-1133">Transmembrane helix</keyword>
<reference evidence="9" key="1">
    <citation type="submission" date="2021-01" db="EMBL/GenBank/DDBJ databases">
        <title>Whole genome shotgun sequence of Virgisporangium aurantiacum NBRC 16421.</title>
        <authorList>
            <person name="Komaki H."/>
            <person name="Tamura T."/>
        </authorList>
    </citation>
    <scope>NUCLEOTIDE SEQUENCE</scope>
    <source>
        <strain evidence="9">NBRC 16421</strain>
    </source>
</reference>
<dbReference type="CDD" id="cd06261">
    <property type="entry name" value="TM_PBP2"/>
    <property type="match status" value="1"/>
</dbReference>
<feature type="transmembrane region" description="Helical" evidence="7">
    <location>
        <begin position="217"/>
        <end position="237"/>
    </location>
</feature>
<dbReference type="PROSITE" id="PS50928">
    <property type="entry name" value="ABC_TM1"/>
    <property type="match status" value="1"/>
</dbReference>
<feature type="domain" description="ABC transmembrane type-1" evidence="8">
    <location>
        <begin position="77"/>
        <end position="292"/>
    </location>
</feature>
<dbReference type="EMBL" id="BOPG01000027">
    <property type="protein sequence ID" value="GIJ56986.1"/>
    <property type="molecule type" value="Genomic_DNA"/>
</dbReference>
<sequence length="298" mass="32650">MTAAVARRRGVRHRGAATLFLSPAVLLVGGFVFVPIVLTAWISLHEWSMYTPIGDMQWAGLDNYQGLWTDGAFRTTLWNTLLYAAMVVGLTLPLAFLLAMLLYFPTVRGRRLVRTILFTTYVVPTVAVALVWGALYAPEYGPFDQLLGVVGLDSFGWTSDPDVALFSLALFNAWQMLGYYTVLLVAGLTQIPGEVYEAARVDGAGAFRQTTSITIPLLRRTFVFVGMIAVINAIQVFDPVYLLTQGGPSDSTNVLTYDIQRTAFQYGLAGQASAMAMCLLLVLIVVMGTVFGIRRALR</sequence>
<dbReference type="InterPro" id="IPR051393">
    <property type="entry name" value="ABC_transporter_permease"/>
</dbReference>
<evidence type="ECO:0000259" key="8">
    <source>
        <dbReference type="PROSITE" id="PS50928"/>
    </source>
</evidence>
<dbReference type="GO" id="GO:0055085">
    <property type="term" value="P:transmembrane transport"/>
    <property type="evidence" value="ECO:0007669"/>
    <property type="project" value="InterPro"/>
</dbReference>
<evidence type="ECO:0000256" key="6">
    <source>
        <dbReference type="ARBA" id="ARBA00023136"/>
    </source>
</evidence>
<feature type="transmembrane region" description="Helical" evidence="7">
    <location>
        <begin position="274"/>
        <end position="293"/>
    </location>
</feature>
<dbReference type="InterPro" id="IPR000515">
    <property type="entry name" value="MetI-like"/>
</dbReference>
<dbReference type="PANTHER" id="PTHR30193">
    <property type="entry name" value="ABC TRANSPORTER PERMEASE PROTEIN"/>
    <property type="match status" value="1"/>
</dbReference>
<comment type="caution">
    <text evidence="9">The sequence shown here is derived from an EMBL/GenBank/DDBJ whole genome shotgun (WGS) entry which is preliminary data.</text>
</comment>
<dbReference type="RefSeq" id="WP_203995988.1">
    <property type="nucleotide sequence ID" value="NZ_BOPG01000027.1"/>
</dbReference>
<dbReference type="Gene3D" id="1.10.3720.10">
    <property type="entry name" value="MetI-like"/>
    <property type="match status" value="1"/>
</dbReference>
<dbReference type="InterPro" id="IPR035906">
    <property type="entry name" value="MetI-like_sf"/>
</dbReference>